<dbReference type="PANTHER" id="PTHR42923">
    <property type="entry name" value="PROTOPORPHYRINOGEN OXIDASE"/>
    <property type="match status" value="1"/>
</dbReference>
<feature type="region of interest" description="Disordered" evidence="1">
    <location>
        <begin position="485"/>
        <end position="509"/>
    </location>
</feature>
<keyword evidence="2" id="KW-0812">Transmembrane</keyword>
<feature type="region of interest" description="Disordered" evidence="1">
    <location>
        <begin position="552"/>
        <end position="598"/>
    </location>
</feature>
<proteinExistence type="predicted"/>
<dbReference type="Pfam" id="PF13450">
    <property type="entry name" value="NAD_binding_8"/>
    <property type="match status" value="1"/>
</dbReference>
<feature type="domain" description="Amine oxidase" evidence="3">
    <location>
        <begin position="325"/>
        <end position="633"/>
    </location>
</feature>
<comment type="caution">
    <text evidence="4">The sequence shown here is derived from an EMBL/GenBank/DDBJ whole genome shotgun (WGS) entry which is preliminary data.</text>
</comment>
<feature type="compositionally biased region" description="Basic and acidic residues" evidence="1">
    <location>
        <begin position="580"/>
        <end position="590"/>
    </location>
</feature>
<evidence type="ECO:0000313" key="4">
    <source>
        <dbReference type="EMBL" id="KAL2833325.1"/>
    </source>
</evidence>
<dbReference type="SUPFAM" id="SSF51905">
    <property type="entry name" value="FAD/NAD(P)-binding domain"/>
    <property type="match status" value="1"/>
</dbReference>
<name>A0ABR4J016_9EURO</name>
<keyword evidence="5" id="KW-1185">Reference proteome</keyword>
<reference evidence="4 5" key="1">
    <citation type="submission" date="2024-07" db="EMBL/GenBank/DDBJ databases">
        <title>Section-level genome sequencing and comparative genomics of Aspergillus sections Usti and Cavernicolus.</title>
        <authorList>
            <consortium name="Lawrence Berkeley National Laboratory"/>
            <person name="Nybo J.L."/>
            <person name="Vesth T.C."/>
            <person name="Theobald S."/>
            <person name="Frisvad J.C."/>
            <person name="Larsen T.O."/>
            <person name="Kjaerboelling I."/>
            <person name="Rothschild-Mancinelli K."/>
            <person name="Lyhne E.K."/>
            <person name="Kogle M.E."/>
            <person name="Barry K."/>
            <person name="Clum A."/>
            <person name="Na H."/>
            <person name="Ledsgaard L."/>
            <person name="Lin J."/>
            <person name="Lipzen A."/>
            <person name="Kuo A."/>
            <person name="Riley R."/>
            <person name="Mondo S."/>
            <person name="LaButti K."/>
            <person name="Haridas S."/>
            <person name="Pangalinan J."/>
            <person name="Salamov A.A."/>
            <person name="Simmons B.A."/>
            <person name="Magnuson J.K."/>
            <person name="Chen J."/>
            <person name="Drula E."/>
            <person name="Henrissat B."/>
            <person name="Wiebenga A."/>
            <person name="Lubbers R.J."/>
            <person name="Gomes A.C."/>
            <person name="Makela M.R."/>
            <person name="Stajich J."/>
            <person name="Grigoriev I.V."/>
            <person name="Mortensen U.H."/>
            <person name="De vries R.P."/>
            <person name="Baker S.E."/>
            <person name="Andersen M.R."/>
        </authorList>
    </citation>
    <scope>NUCLEOTIDE SEQUENCE [LARGE SCALE GENOMIC DNA]</scope>
    <source>
        <strain evidence="4 5">CBS 600.67</strain>
    </source>
</reference>
<accession>A0ABR4J016</accession>
<dbReference type="InterPro" id="IPR050464">
    <property type="entry name" value="Zeta_carotene_desat/Oxidored"/>
</dbReference>
<feature type="region of interest" description="Disordered" evidence="1">
    <location>
        <begin position="251"/>
        <end position="274"/>
    </location>
</feature>
<evidence type="ECO:0000313" key="5">
    <source>
        <dbReference type="Proteomes" id="UP001610335"/>
    </source>
</evidence>
<feature type="region of interest" description="Disordered" evidence="1">
    <location>
        <begin position="92"/>
        <end position="133"/>
    </location>
</feature>
<feature type="region of interest" description="Disordered" evidence="1">
    <location>
        <begin position="1"/>
        <end position="49"/>
    </location>
</feature>
<evidence type="ECO:0000256" key="2">
    <source>
        <dbReference type="SAM" id="Phobius"/>
    </source>
</evidence>
<dbReference type="InterPro" id="IPR036188">
    <property type="entry name" value="FAD/NAD-bd_sf"/>
</dbReference>
<keyword evidence="2" id="KW-1133">Transmembrane helix</keyword>
<sequence length="642" mass="71924">MPPQPQSPTRGSQPRPEFESQPQPTPTPTRKEREEEKEKEPRKKKKKKVAIIGSGMAGLVTAFLLANDKEGRFEVVVFEMQERLSLDSASYTIPLSGASSSGSRSRSRSSGMKPERHGDSDAESDADADEEPQRVDLPMRAFAAGYYDNLRKMYTYLGVGFEEPRFVYSLSTLDSSSMDSSLKESGKKLKTEKKREGKTYFIHSSNNHILPPIRPPGMPIRKWIIEILYLLFWYVWFTGACFIITPRSAPTTHPTPPTYASKSTPKSNRKGKGKANESLRAYLHRINLPTYYTTHYFLPLMSSVTTCTHDELLEFPAVDVVGYTRRTYRRPHYTVKGGVGKAEGRLSRGLDVRFGKRVTGVEYGAGGEGCGKVCVSWESTLLSSPRDGDEGRKRGEEEYDYAILAVTPDVVGSIFRPLRIAMKAIPTTSVQSIVHRDFSRVENCSVHLRRNPRFRVRSSRSLSEFGKRIGNAPVSAAIHIFTDLSTSNSGSSSSPKTESIHEHPSSTLITTYPIDDNNINGSEILHRAQFTRVLRNVQSRDIVNSIFNNNHDYHDDHDHDDHDHNEPYKDTPETETETETEPRENKEPERNQGGGGKGIWKNGDGNIFLVGGWCWDGMVMLEGCIVSAIRVAEGLGVDVPWV</sequence>
<evidence type="ECO:0000256" key="1">
    <source>
        <dbReference type="SAM" id="MobiDB-lite"/>
    </source>
</evidence>
<evidence type="ECO:0000259" key="3">
    <source>
        <dbReference type="Pfam" id="PF01593"/>
    </source>
</evidence>
<feature type="compositionally biased region" description="Basic and acidic residues" evidence="1">
    <location>
        <begin position="552"/>
        <end position="572"/>
    </location>
</feature>
<dbReference type="Proteomes" id="UP001610335">
    <property type="component" value="Unassembled WGS sequence"/>
</dbReference>
<feature type="transmembrane region" description="Helical" evidence="2">
    <location>
        <begin position="49"/>
        <end position="66"/>
    </location>
</feature>
<dbReference type="InterPro" id="IPR002937">
    <property type="entry name" value="Amino_oxidase"/>
</dbReference>
<keyword evidence="2" id="KW-0472">Membrane</keyword>
<organism evidence="4 5">
    <name type="scientific">Aspergillus cavernicola</name>
    <dbReference type="NCBI Taxonomy" id="176166"/>
    <lineage>
        <taxon>Eukaryota</taxon>
        <taxon>Fungi</taxon>
        <taxon>Dikarya</taxon>
        <taxon>Ascomycota</taxon>
        <taxon>Pezizomycotina</taxon>
        <taxon>Eurotiomycetes</taxon>
        <taxon>Eurotiomycetidae</taxon>
        <taxon>Eurotiales</taxon>
        <taxon>Aspergillaceae</taxon>
        <taxon>Aspergillus</taxon>
        <taxon>Aspergillus subgen. Nidulantes</taxon>
    </lineage>
</organism>
<feature type="compositionally biased region" description="Basic and acidic residues" evidence="1">
    <location>
        <begin position="29"/>
        <end position="41"/>
    </location>
</feature>
<feature type="compositionally biased region" description="Low complexity" evidence="1">
    <location>
        <begin position="485"/>
        <end position="497"/>
    </location>
</feature>
<dbReference type="Pfam" id="PF01593">
    <property type="entry name" value="Amino_oxidase"/>
    <property type="match status" value="1"/>
</dbReference>
<dbReference type="EMBL" id="JBFXLS010000004">
    <property type="protein sequence ID" value="KAL2833325.1"/>
    <property type="molecule type" value="Genomic_DNA"/>
</dbReference>
<feature type="compositionally biased region" description="Low complexity" evidence="1">
    <location>
        <begin position="96"/>
        <end position="111"/>
    </location>
</feature>
<dbReference type="Gene3D" id="3.50.50.60">
    <property type="entry name" value="FAD/NAD(P)-binding domain"/>
    <property type="match status" value="1"/>
</dbReference>
<gene>
    <name evidence="4" type="ORF">BDW59DRAFT_138481</name>
</gene>
<feature type="compositionally biased region" description="Acidic residues" evidence="1">
    <location>
        <begin position="121"/>
        <end position="130"/>
    </location>
</feature>
<protein>
    <recommendedName>
        <fullName evidence="3">Amine oxidase domain-containing protein</fullName>
    </recommendedName>
</protein>
<dbReference type="PANTHER" id="PTHR42923:SF42">
    <property type="entry name" value="AMINE OXIDASE DOMAIN-CONTAINING PROTEIN"/>
    <property type="match status" value="1"/>
</dbReference>